<dbReference type="RefSeq" id="XP_005843042.1">
    <property type="nucleotide sequence ID" value="XM_005842980.1"/>
</dbReference>
<sequence length="241" mass="25479">MHTAADSAPLPTASGFLACDIGCLSDEALVLIFGSLGLQERHAAAALVCRRWNRLLGSPALLRSAALRLAPGPTQPTREAAARFLPRLRAFAAWLGARAAPHLVCLHLQLCIPQGAPTGRLRRAFAELKAALAERCCGLAELRFEVDRGAKLSGWVAALAGLRTLHVRAGSKLQLVAQLQGLTSLRELHLEGCPLRIRPEAELPAGVTALALAGDARSSALPQQARPQARMPSCGRPQLAA</sequence>
<protein>
    <recommendedName>
        <fullName evidence="3">F-box domain-containing protein</fullName>
    </recommendedName>
</protein>
<feature type="domain" description="F-box" evidence="3">
    <location>
        <begin position="26"/>
        <end position="63"/>
    </location>
</feature>
<dbReference type="GeneID" id="17350376"/>
<proteinExistence type="predicted"/>
<organism evidence="5">
    <name type="scientific">Chlorella variabilis</name>
    <name type="common">Green alga</name>
    <dbReference type="NCBI Taxonomy" id="554065"/>
    <lineage>
        <taxon>Eukaryota</taxon>
        <taxon>Viridiplantae</taxon>
        <taxon>Chlorophyta</taxon>
        <taxon>core chlorophytes</taxon>
        <taxon>Trebouxiophyceae</taxon>
        <taxon>Chlorellales</taxon>
        <taxon>Chlorellaceae</taxon>
        <taxon>Chlorella clade</taxon>
        <taxon>Chlorella</taxon>
    </lineage>
</organism>
<comment type="subcellular location">
    <subcellularLocation>
        <location evidence="1">Cytoplasm</location>
        <location evidence="1">Cytoskeleton</location>
        <location evidence="1">Cilium axoneme</location>
    </subcellularLocation>
</comment>
<evidence type="ECO:0000256" key="2">
    <source>
        <dbReference type="SAM" id="MobiDB-lite"/>
    </source>
</evidence>
<dbReference type="InParanoid" id="E1ZTA3"/>
<feature type="region of interest" description="Disordered" evidence="2">
    <location>
        <begin position="219"/>
        <end position="241"/>
    </location>
</feature>
<evidence type="ECO:0000259" key="3">
    <source>
        <dbReference type="Pfam" id="PF12937"/>
    </source>
</evidence>
<accession>E1ZTA3</accession>
<dbReference type="KEGG" id="cvr:CHLNCDRAFT_141596"/>
<evidence type="ECO:0000313" key="4">
    <source>
        <dbReference type="EMBL" id="EFN50940.1"/>
    </source>
</evidence>
<gene>
    <name evidence="4" type="ORF">CHLNCDRAFT_141596</name>
</gene>
<dbReference type="AlphaFoldDB" id="E1ZTA3"/>
<dbReference type="Proteomes" id="UP000008141">
    <property type="component" value="Unassembled WGS sequence"/>
</dbReference>
<dbReference type="SUPFAM" id="SSF81383">
    <property type="entry name" value="F-box domain"/>
    <property type="match status" value="1"/>
</dbReference>
<evidence type="ECO:0000313" key="5">
    <source>
        <dbReference type="Proteomes" id="UP000008141"/>
    </source>
</evidence>
<dbReference type="EMBL" id="GL433870">
    <property type="protein sequence ID" value="EFN50940.1"/>
    <property type="molecule type" value="Genomic_DNA"/>
</dbReference>
<dbReference type="Gene3D" id="3.80.10.10">
    <property type="entry name" value="Ribonuclease Inhibitor"/>
    <property type="match status" value="1"/>
</dbReference>
<dbReference type="InterPro" id="IPR001810">
    <property type="entry name" value="F-box_dom"/>
</dbReference>
<evidence type="ECO:0000256" key="1">
    <source>
        <dbReference type="ARBA" id="ARBA00004430"/>
    </source>
</evidence>
<keyword evidence="5" id="KW-1185">Reference proteome</keyword>
<reference evidence="4 5" key="1">
    <citation type="journal article" date="2010" name="Plant Cell">
        <title>The Chlorella variabilis NC64A genome reveals adaptation to photosymbiosis, coevolution with viruses, and cryptic sex.</title>
        <authorList>
            <person name="Blanc G."/>
            <person name="Duncan G."/>
            <person name="Agarkova I."/>
            <person name="Borodovsky M."/>
            <person name="Gurnon J."/>
            <person name="Kuo A."/>
            <person name="Lindquist E."/>
            <person name="Lucas S."/>
            <person name="Pangilinan J."/>
            <person name="Polle J."/>
            <person name="Salamov A."/>
            <person name="Terry A."/>
            <person name="Yamada T."/>
            <person name="Dunigan D.D."/>
            <person name="Grigoriev I.V."/>
            <person name="Claverie J.M."/>
            <person name="Van Etten J.L."/>
        </authorList>
    </citation>
    <scope>NUCLEOTIDE SEQUENCE [LARGE SCALE GENOMIC DNA]</scope>
    <source>
        <strain evidence="4 5">NC64A</strain>
    </source>
</reference>
<dbReference type="InterPro" id="IPR036047">
    <property type="entry name" value="F-box-like_dom_sf"/>
</dbReference>
<dbReference type="Pfam" id="PF12937">
    <property type="entry name" value="F-box-like"/>
    <property type="match status" value="1"/>
</dbReference>
<name>E1ZTA3_CHLVA</name>
<dbReference type="InterPro" id="IPR032675">
    <property type="entry name" value="LRR_dom_sf"/>
</dbReference>
<dbReference type="GO" id="GO:0005930">
    <property type="term" value="C:axoneme"/>
    <property type="evidence" value="ECO:0007669"/>
    <property type="project" value="UniProtKB-SubCell"/>
</dbReference>